<reference evidence="2 3" key="1">
    <citation type="submission" date="2019-11" db="EMBL/GenBank/DDBJ databases">
        <authorList>
            <person name="Li X.-J."/>
            <person name="Feng X.-M."/>
        </authorList>
    </citation>
    <scope>NUCLEOTIDE SEQUENCE [LARGE SCALE GENOMIC DNA]</scope>
    <source>
        <strain evidence="2 3">XMNu-373</strain>
    </source>
</reference>
<dbReference type="InterPro" id="IPR050228">
    <property type="entry name" value="Carboxylesterase_BioH"/>
</dbReference>
<comment type="caution">
    <text evidence="2">The sequence shown here is derived from an EMBL/GenBank/DDBJ whole genome shotgun (WGS) entry which is preliminary data.</text>
</comment>
<keyword evidence="3" id="KW-1185">Reference proteome</keyword>
<organism evidence="2 3">
    <name type="scientific">Phytoactinopolyspora mesophila</name>
    <dbReference type="NCBI Taxonomy" id="2650750"/>
    <lineage>
        <taxon>Bacteria</taxon>
        <taxon>Bacillati</taxon>
        <taxon>Actinomycetota</taxon>
        <taxon>Actinomycetes</taxon>
        <taxon>Jiangellales</taxon>
        <taxon>Jiangellaceae</taxon>
        <taxon>Phytoactinopolyspora</taxon>
    </lineage>
</organism>
<evidence type="ECO:0000313" key="3">
    <source>
        <dbReference type="Proteomes" id="UP000460435"/>
    </source>
</evidence>
<proteinExistence type="predicted"/>
<evidence type="ECO:0000259" key="1">
    <source>
        <dbReference type="Pfam" id="PF00561"/>
    </source>
</evidence>
<name>A0A7K3M8Q7_9ACTN</name>
<dbReference type="AlphaFoldDB" id="A0A7K3M8Q7"/>
<keyword evidence="2" id="KW-0378">Hydrolase</keyword>
<evidence type="ECO:0000313" key="2">
    <source>
        <dbReference type="EMBL" id="NDL59580.1"/>
    </source>
</evidence>
<dbReference type="InterPro" id="IPR029058">
    <property type="entry name" value="AB_hydrolase_fold"/>
</dbReference>
<gene>
    <name evidence="2" type="ORF">F7O44_21140</name>
</gene>
<dbReference type="RefSeq" id="WP_162452291.1">
    <property type="nucleotide sequence ID" value="NZ_WLZY01000008.1"/>
</dbReference>
<dbReference type="Pfam" id="PF00561">
    <property type="entry name" value="Abhydrolase_1"/>
    <property type="match status" value="1"/>
</dbReference>
<feature type="domain" description="AB hydrolase-1" evidence="1">
    <location>
        <begin position="28"/>
        <end position="177"/>
    </location>
</feature>
<dbReference type="EMBL" id="WLZY01000008">
    <property type="protein sequence ID" value="NDL59580.1"/>
    <property type="molecule type" value="Genomic_DNA"/>
</dbReference>
<dbReference type="PANTHER" id="PTHR43194">
    <property type="entry name" value="HYDROLASE ALPHA/BETA FOLD FAMILY"/>
    <property type="match status" value="1"/>
</dbReference>
<dbReference type="GO" id="GO:0016787">
    <property type="term" value="F:hydrolase activity"/>
    <property type="evidence" value="ECO:0007669"/>
    <property type="project" value="UniProtKB-KW"/>
</dbReference>
<dbReference type="PANTHER" id="PTHR43194:SF2">
    <property type="entry name" value="PEROXISOMAL MEMBRANE PROTEIN LPX1"/>
    <property type="match status" value="1"/>
</dbReference>
<sequence>MPESMTDRIVQTGKIGIAAREYGGSGHPVLLLHGAGGNLAAWDVVGPMLSARHRAVAVDLRGHGQSGDGPWNWETVLSDLEAVSNELDLRRAVVVGHSLGGVLGARWARRNPDCPAVVSLDGHRSPVPAPQNYDADAAGLTPGELSRQVAQLSAMFDGQAAAASAPLSDDHVEAMLTAQRSIAVQHGADPELAAAAARRGLVLRDGATFVRPGPETANALRDSVQTDSLPVFAELTMPVLLVLATNSVPQVPAELEPLMTAFRAGLRRDVDVLIAANPSISIHEMDASHAMLSEKPADVAESITSFVARVLGTR</sequence>
<protein>
    <submittedName>
        <fullName evidence="2">Alpha/beta fold hydrolase</fullName>
    </submittedName>
</protein>
<dbReference type="SUPFAM" id="SSF53474">
    <property type="entry name" value="alpha/beta-Hydrolases"/>
    <property type="match status" value="1"/>
</dbReference>
<dbReference type="Proteomes" id="UP000460435">
    <property type="component" value="Unassembled WGS sequence"/>
</dbReference>
<dbReference type="InterPro" id="IPR000073">
    <property type="entry name" value="AB_hydrolase_1"/>
</dbReference>
<dbReference type="Gene3D" id="3.40.50.1820">
    <property type="entry name" value="alpha/beta hydrolase"/>
    <property type="match status" value="1"/>
</dbReference>
<accession>A0A7K3M8Q7</accession>